<reference evidence="1" key="1">
    <citation type="submission" date="2014-11" db="EMBL/GenBank/DDBJ databases">
        <authorList>
            <person name="Amaro Gonzalez C."/>
        </authorList>
    </citation>
    <scope>NUCLEOTIDE SEQUENCE</scope>
</reference>
<name>A0A0E9US60_ANGAN</name>
<proteinExistence type="predicted"/>
<protein>
    <submittedName>
        <fullName evidence="1">Uncharacterized protein</fullName>
    </submittedName>
</protein>
<reference evidence="1" key="2">
    <citation type="journal article" date="2015" name="Fish Shellfish Immunol.">
        <title>Early steps in the European eel (Anguilla anguilla)-Vibrio vulnificus interaction in the gills: Role of the RtxA13 toxin.</title>
        <authorList>
            <person name="Callol A."/>
            <person name="Pajuelo D."/>
            <person name="Ebbesson L."/>
            <person name="Teles M."/>
            <person name="MacKenzie S."/>
            <person name="Amaro C."/>
        </authorList>
    </citation>
    <scope>NUCLEOTIDE SEQUENCE</scope>
</reference>
<dbReference type="EMBL" id="GBXM01040809">
    <property type="protein sequence ID" value="JAH67768.1"/>
    <property type="molecule type" value="Transcribed_RNA"/>
</dbReference>
<sequence>MFPWKMVPLGCKNTELEHVFKHCIADFGCVFSFEARGKLFCCIRKY</sequence>
<dbReference type="AlphaFoldDB" id="A0A0E9US60"/>
<accession>A0A0E9US60</accession>
<organism evidence="1">
    <name type="scientific">Anguilla anguilla</name>
    <name type="common">European freshwater eel</name>
    <name type="synonym">Muraena anguilla</name>
    <dbReference type="NCBI Taxonomy" id="7936"/>
    <lineage>
        <taxon>Eukaryota</taxon>
        <taxon>Metazoa</taxon>
        <taxon>Chordata</taxon>
        <taxon>Craniata</taxon>
        <taxon>Vertebrata</taxon>
        <taxon>Euteleostomi</taxon>
        <taxon>Actinopterygii</taxon>
        <taxon>Neopterygii</taxon>
        <taxon>Teleostei</taxon>
        <taxon>Anguilliformes</taxon>
        <taxon>Anguillidae</taxon>
        <taxon>Anguilla</taxon>
    </lineage>
</organism>
<evidence type="ECO:0000313" key="1">
    <source>
        <dbReference type="EMBL" id="JAH67768.1"/>
    </source>
</evidence>